<comment type="caution">
    <text evidence="1">The sequence shown here is derived from an EMBL/GenBank/DDBJ whole genome shotgun (WGS) entry which is preliminary data.</text>
</comment>
<organism evidence="1 2">
    <name type="scientific">Sinomonas halotolerans</name>
    <dbReference type="NCBI Taxonomy" id="1644133"/>
    <lineage>
        <taxon>Bacteria</taxon>
        <taxon>Bacillati</taxon>
        <taxon>Actinomycetota</taxon>
        <taxon>Actinomycetes</taxon>
        <taxon>Micrococcales</taxon>
        <taxon>Micrococcaceae</taxon>
        <taxon>Sinomonas</taxon>
    </lineage>
</organism>
<reference evidence="1 2" key="1">
    <citation type="submission" date="2024-05" db="EMBL/GenBank/DDBJ databases">
        <title>Sinomonas sp. nov., isolated from a waste landfill.</title>
        <authorList>
            <person name="Zhao Y."/>
        </authorList>
    </citation>
    <scope>NUCLEOTIDE SEQUENCE [LARGE SCALE GENOMIC DNA]</scope>
    <source>
        <strain evidence="1 2">CCTCC AB2014300</strain>
    </source>
</reference>
<dbReference type="NCBIfam" id="TIGR01374">
    <property type="entry name" value="soxD"/>
    <property type="match status" value="1"/>
</dbReference>
<name>A0ABU9WXE8_9MICC</name>
<evidence type="ECO:0000313" key="1">
    <source>
        <dbReference type="EMBL" id="MEN2743269.1"/>
    </source>
</evidence>
<dbReference type="RefSeq" id="WP_345882750.1">
    <property type="nucleotide sequence ID" value="NZ_JBDFRB010000001.1"/>
</dbReference>
<proteinExistence type="predicted"/>
<dbReference type="InterPro" id="IPR038561">
    <property type="entry name" value="SoxD_sf"/>
</dbReference>
<keyword evidence="2" id="KW-1185">Reference proteome</keyword>
<dbReference type="InterPro" id="IPR006279">
    <property type="entry name" value="SoxD"/>
</dbReference>
<protein>
    <submittedName>
        <fullName evidence="1">Sarcosine oxidase subunit delta</fullName>
    </submittedName>
</protein>
<dbReference type="Gene3D" id="3.30.2270.10">
    <property type="entry name" value="Folate-binding superfamily"/>
    <property type="match status" value="1"/>
</dbReference>
<accession>A0ABU9WXE8</accession>
<gene>
    <name evidence="1" type="ORF">ABCQ75_01780</name>
</gene>
<dbReference type="Pfam" id="PF04267">
    <property type="entry name" value="SoxD"/>
    <property type="match status" value="1"/>
</dbReference>
<sequence length="103" mass="11384">MLLITCPHCGPRDETEFHYGGQAHVAYPENPSELTDAEWAKYLFYRENPKGAFAERWVHTAGCRAWFNAVRDTVTYEFKSIYTGAAQAQAAAAVPAGTNGGQQ</sequence>
<dbReference type="Proteomes" id="UP001422074">
    <property type="component" value="Unassembled WGS sequence"/>
</dbReference>
<evidence type="ECO:0000313" key="2">
    <source>
        <dbReference type="Proteomes" id="UP001422074"/>
    </source>
</evidence>
<dbReference type="EMBL" id="JBDFRB010000001">
    <property type="protein sequence ID" value="MEN2743269.1"/>
    <property type="molecule type" value="Genomic_DNA"/>
</dbReference>